<feature type="coiled-coil region" evidence="1">
    <location>
        <begin position="476"/>
        <end position="507"/>
    </location>
</feature>
<comment type="caution">
    <text evidence="3">The sequence shown here is derived from an EMBL/GenBank/DDBJ whole genome shotgun (WGS) entry which is preliminary data.</text>
</comment>
<keyword evidence="1" id="KW-0175">Coiled coil</keyword>
<name>A0A8S1XI68_9CILI</name>
<dbReference type="AlphaFoldDB" id="A0A8S1XI68"/>
<proteinExistence type="predicted"/>
<evidence type="ECO:0000256" key="2">
    <source>
        <dbReference type="SAM" id="MobiDB-lite"/>
    </source>
</evidence>
<evidence type="ECO:0000313" key="3">
    <source>
        <dbReference type="EMBL" id="CAD8200851.1"/>
    </source>
</evidence>
<feature type="region of interest" description="Disordered" evidence="2">
    <location>
        <begin position="12"/>
        <end position="66"/>
    </location>
</feature>
<keyword evidence="4" id="KW-1185">Reference proteome</keyword>
<organism evidence="3 4">
    <name type="scientific">Paramecium pentaurelia</name>
    <dbReference type="NCBI Taxonomy" id="43138"/>
    <lineage>
        <taxon>Eukaryota</taxon>
        <taxon>Sar</taxon>
        <taxon>Alveolata</taxon>
        <taxon>Ciliophora</taxon>
        <taxon>Intramacronucleata</taxon>
        <taxon>Oligohymenophorea</taxon>
        <taxon>Peniculida</taxon>
        <taxon>Parameciidae</taxon>
        <taxon>Paramecium</taxon>
    </lineage>
</organism>
<dbReference type="OrthoDB" id="310018at2759"/>
<dbReference type="Proteomes" id="UP000689195">
    <property type="component" value="Unassembled WGS sequence"/>
</dbReference>
<reference evidence="3" key="1">
    <citation type="submission" date="2021-01" db="EMBL/GenBank/DDBJ databases">
        <authorList>
            <consortium name="Genoscope - CEA"/>
            <person name="William W."/>
        </authorList>
    </citation>
    <scope>NUCLEOTIDE SEQUENCE</scope>
</reference>
<accession>A0A8S1XI68</accession>
<evidence type="ECO:0000313" key="4">
    <source>
        <dbReference type="Proteomes" id="UP000689195"/>
    </source>
</evidence>
<sequence>MGAICSCKCCGCSKQKQNPPQPPPKETQKPVLVMQPKPEPEPIKEEPKKVEPIKEEPKIELPKKEESFLPPEIVEIDKVKEEEKPIEVQKVENISQPDTDIEQFDQALKTIIETEEAFQKNKKEIEDQLSACFKQDQYKLKDYSEKPYSGPKIANRNICDIEDEDKYDFSKVTQFQEYNENITLVRLIQKQKVPICTYLGKIQGKYCCVKLIPMAKKAYIHKWIEKIKEAFEIQQNGQNKDITLALYCQKYFYYKIEEIKNEPEYCNCYIITKLEQFNIYTFSHHPSKQLAERINFAYQAIQIISLVQKSQLEKEQNTSSDQKLSAKIFQKMVIVKGNNILISRDQNQVGNYKLLLSDWQLFLEEFEVIIPNQKIQNQDKNYKNNAKSIQYLSGNLIDQEYNKNLKALDDSTKRSLKMIFFRVNFELLENVELKGFQNESEFIKVCKNIGEIETKKKIEYEYLKTAITNQSQPIQQEKKEVNEKEIKQNLEEITKDLQNQLSQLLSKELGLYNSPNSNLLYLIYLMIEILSSEAMRPLLKDLNIDHHLESQKIQK</sequence>
<protein>
    <submittedName>
        <fullName evidence="3">Uncharacterized protein</fullName>
    </submittedName>
</protein>
<feature type="compositionally biased region" description="Basic and acidic residues" evidence="2">
    <location>
        <begin position="38"/>
        <end position="66"/>
    </location>
</feature>
<dbReference type="EMBL" id="CAJJDO010000126">
    <property type="protein sequence ID" value="CAD8200851.1"/>
    <property type="molecule type" value="Genomic_DNA"/>
</dbReference>
<gene>
    <name evidence="3" type="ORF">PPENT_87.1.T1260022</name>
</gene>
<evidence type="ECO:0000256" key="1">
    <source>
        <dbReference type="SAM" id="Coils"/>
    </source>
</evidence>